<sequence length="327" mass="37791">MTTLSNFFQSVSKPLVIVSTIPMKDQEVIADFLVRLNAPVYLEGVSGLRENPRLQHLRITYLKDICVDAVFRIGGVPTHRIWRDLEEKKGQLRLLSFSHLPWPGVSWGEVIEGDYQQLAEELFHYEKAWHVEDTQLKEISGKLFRQYPKSEPALIGRISSLIPEKSLVYLGNSLPIREWDLAATNENRKYEIYASRGMNGIDGQISTFLGMTQPYRSNWCILGDLTALYDLAAPWILEQLEPREITIVVINNGGGMIFSRMSERECLQNKHTIDFEYFAKFWKMNYFNEEGLSLKPEGVRLIEAVPCAKQTNQFWNAYDKLLLNNYF</sequence>
<name>D6YW73_WADCW</name>
<dbReference type="KEGG" id="wch:wcw_1025"/>
<dbReference type="InterPro" id="IPR029061">
    <property type="entry name" value="THDP-binding"/>
</dbReference>
<dbReference type="PANTHER" id="PTHR42916">
    <property type="entry name" value="2-SUCCINYL-5-ENOLPYRUVYL-6-HYDROXY-3-CYCLOHEXENE-1-CARBOXYLATE SYNTHASE"/>
    <property type="match status" value="1"/>
</dbReference>
<dbReference type="GO" id="GO:0070204">
    <property type="term" value="F:2-succinyl-5-enolpyruvyl-6-hydroxy-3-cyclohexene-1-carboxylic-acid synthase activity"/>
    <property type="evidence" value="ECO:0007669"/>
    <property type="project" value="UniProtKB-EC"/>
</dbReference>
<dbReference type="eggNOG" id="COG1165">
    <property type="taxonomic scope" value="Bacteria"/>
</dbReference>
<keyword evidence="2" id="KW-1185">Reference proteome</keyword>
<accession>D6YW73</accession>
<dbReference type="EMBL" id="CP001928">
    <property type="protein sequence ID" value="ADI38383.1"/>
    <property type="molecule type" value="Genomic_DNA"/>
</dbReference>
<protein>
    <submittedName>
        <fullName evidence="1">2-succinyl-5-enolpyruvyl-6-hydroxy-3-cyclohexene-1-carboxylate synthase</fullName>
        <ecNumber evidence="1">2.2.1.9</ecNumber>
    </submittedName>
</protein>
<dbReference type="SUPFAM" id="SSF52518">
    <property type="entry name" value="Thiamin diphosphate-binding fold (THDP-binding)"/>
    <property type="match status" value="1"/>
</dbReference>
<dbReference type="Proteomes" id="UP000001505">
    <property type="component" value="Chromosome"/>
</dbReference>
<keyword evidence="1" id="KW-0808">Transferase</keyword>
<dbReference type="EC" id="2.2.1.9" evidence="1"/>
<dbReference type="HOGENOM" id="CLU_849786_0_0_0"/>
<reference evidence="1 2" key="1">
    <citation type="journal article" date="2010" name="PLoS ONE">
        <title>The Waddlia genome: a window into chlamydial biology.</title>
        <authorList>
            <person name="Bertelli C."/>
            <person name="Collyn F."/>
            <person name="Croxatto A."/>
            <person name="Ruckert C."/>
            <person name="Polkinghorne A."/>
            <person name="Kebbi-Beghdadi C."/>
            <person name="Goesmann A."/>
            <person name="Vaughan L."/>
            <person name="Greub G."/>
        </authorList>
    </citation>
    <scope>NUCLEOTIDE SEQUENCE [LARGE SCALE GENOMIC DNA]</scope>
    <source>
        <strain evidence="2">ATCC VR-1470 / WSU 86-1044</strain>
    </source>
</reference>
<dbReference type="RefSeq" id="WP_013182097.1">
    <property type="nucleotide sequence ID" value="NC_014225.1"/>
</dbReference>
<evidence type="ECO:0000313" key="1">
    <source>
        <dbReference type="EMBL" id="ADI38383.1"/>
    </source>
</evidence>
<proteinExistence type="predicted"/>
<dbReference type="STRING" id="716544.wcw_1025"/>
<dbReference type="AlphaFoldDB" id="D6YW73"/>
<dbReference type="Gene3D" id="3.40.50.970">
    <property type="match status" value="1"/>
</dbReference>
<gene>
    <name evidence="1" type="primary">menD3</name>
    <name evidence="1" type="ordered locus">wcw_1025</name>
</gene>
<organism evidence="1 2">
    <name type="scientific">Waddlia chondrophila (strain ATCC VR-1470 / WSU 86-1044)</name>
    <dbReference type="NCBI Taxonomy" id="716544"/>
    <lineage>
        <taxon>Bacteria</taxon>
        <taxon>Pseudomonadati</taxon>
        <taxon>Chlamydiota</taxon>
        <taxon>Chlamydiia</taxon>
        <taxon>Parachlamydiales</taxon>
        <taxon>Waddliaceae</taxon>
        <taxon>Waddlia</taxon>
    </lineage>
</organism>
<dbReference type="OrthoDB" id="9791859at2"/>
<dbReference type="PANTHER" id="PTHR42916:SF1">
    <property type="entry name" value="PROTEIN PHYLLO, CHLOROPLASTIC"/>
    <property type="match status" value="1"/>
</dbReference>
<evidence type="ECO:0000313" key="2">
    <source>
        <dbReference type="Proteomes" id="UP000001505"/>
    </source>
</evidence>